<evidence type="ECO:0000313" key="2">
    <source>
        <dbReference type="EMBL" id="PNG04848.1"/>
    </source>
</evidence>
<comment type="caution">
    <text evidence="2">The sequence shown here is derived from an EMBL/GenBank/DDBJ whole genome shotgun (WGS) entry which is preliminary data.</text>
</comment>
<sequence>MVDMMSDRYPDYDVLRKRQGPSWNEPSRQVVDRRLAVPREPGFFNPTQWRTLQAVCARIVPQPTDRPPIPVAALVQMKVGENRGDGYRDARLPPLQQAWPLGLDALDSESHQRHRRPFAELPAREQDDLLTAMQRDELKSAAWQGMPAAAFFSHRVVHDISAAYYSHPTAWNELGFGGPASPRGYVRLAEDRRDSWEAAEAHPGDEAKARELNRHVR</sequence>
<dbReference type="EMBL" id="POUW01000005">
    <property type="protein sequence ID" value="PNG04848.1"/>
    <property type="molecule type" value="Genomic_DNA"/>
</dbReference>
<dbReference type="Pfam" id="PF13618">
    <property type="entry name" value="Gluconate_2-dh3"/>
    <property type="match status" value="1"/>
</dbReference>
<dbReference type="InterPro" id="IPR027056">
    <property type="entry name" value="Gluconate_2DH_su3"/>
</dbReference>
<accession>A0A2N8SQT2</accession>
<dbReference type="AlphaFoldDB" id="A0A2N8SQT2"/>
<dbReference type="Proteomes" id="UP000235897">
    <property type="component" value="Unassembled WGS sequence"/>
</dbReference>
<evidence type="ECO:0000313" key="3">
    <source>
        <dbReference type="Proteomes" id="UP000235897"/>
    </source>
</evidence>
<gene>
    <name evidence="2" type="ORF">CXL00_14370</name>
</gene>
<dbReference type="OrthoDB" id="9780765at2"/>
<reference evidence="2 3" key="1">
    <citation type="submission" date="2018-01" db="EMBL/GenBank/DDBJ databases">
        <title>Denitrification phenotypes of diverse strains of Pseudomonas stutzeri.</title>
        <authorList>
            <person name="Milligan D.A."/>
            <person name="Bergaust L."/>
            <person name="Bakken L.R."/>
            <person name="Frostegard A."/>
        </authorList>
    </citation>
    <scope>NUCLEOTIDE SEQUENCE [LARGE SCALE GENOMIC DNA]</scope>
    <source>
        <strain evidence="2 3">28a3</strain>
    </source>
</reference>
<protein>
    <submittedName>
        <fullName evidence="2">Gluconate 2-dehydrogenase</fullName>
    </submittedName>
</protein>
<name>A0A2N8SQT2_STUST</name>
<feature type="region of interest" description="Disordered" evidence="1">
    <location>
        <begin position="196"/>
        <end position="217"/>
    </location>
</feature>
<evidence type="ECO:0000256" key="1">
    <source>
        <dbReference type="SAM" id="MobiDB-lite"/>
    </source>
</evidence>
<organism evidence="2 3">
    <name type="scientific">Stutzerimonas stutzeri</name>
    <name type="common">Pseudomonas stutzeri</name>
    <dbReference type="NCBI Taxonomy" id="316"/>
    <lineage>
        <taxon>Bacteria</taxon>
        <taxon>Pseudomonadati</taxon>
        <taxon>Pseudomonadota</taxon>
        <taxon>Gammaproteobacteria</taxon>
        <taxon>Pseudomonadales</taxon>
        <taxon>Pseudomonadaceae</taxon>
        <taxon>Stutzerimonas</taxon>
    </lineage>
</organism>
<proteinExistence type="predicted"/>